<dbReference type="RefSeq" id="XP_037144537.1">
    <property type="nucleotide sequence ID" value="XM_037288642.1"/>
</dbReference>
<feature type="compositionally biased region" description="Basic residues" evidence="2">
    <location>
        <begin position="229"/>
        <end position="240"/>
    </location>
</feature>
<keyword evidence="1" id="KW-0175">Coiled coil</keyword>
<dbReference type="Pfam" id="PF10422">
    <property type="entry name" value="LRS4"/>
    <property type="match status" value="1"/>
</dbReference>
<evidence type="ECO:0000313" key="4">
    <source>
        <dbReference type="Proteomes" id="UP000509704"/>
    </source>
</evidence>
<dbReference type="GeneID" id="59236533"/>
<gene>
    <name evidence="3" type="ORF">HG535_0D05190</name>
</gene>
<dbReference type="OrthoDB" id="4058956at2759"/>
<dbReference type="AlphaFoldDB" id="A0A7H9B2G9"/>
<dbReference type="EMBL" id="CP058607">
    <property type="protein sequence ID" value="QLG72810.1"/>
    <property type="molecule type" value="Genomic_DNA"/>
</dbReference>
<accession>A0A7H9B2G9</accession>
<name>A0A7H9B2G9_ZYGMR</name>
<evidence type="ECO:0000256" key="1">
    <source>
        <dbReference type="SAM" id="Coils"/>
    </source>
</evidence>
<protein>
    <submittedName>
        <fullName evidence="3">Uncharacterized protein</fullName>
    </submittedName>
</protein>
<feature type="compositionally biased region" description="Polar residues" evidence="2">
    <location>
        <begin position="216"/>
        <end position="227"/>
    </location>
</feature>
<feature type="coiled-coil region" evidence="1">
    <location>
        <begin position="51"/>
        <end position="103"/>
    </location>
</feature>
<feature type="region of interest" description="Disordered" evidence="2">
    <location>
        <begin position="216"/>
        <end position="258"/>
    </location>
</feature>
<keyword evidence="4" id="KW-1185">Reference proteome</keyword>
<dbReference type="KEGG" id="zmk:HG535_0D05190"/>
<dbReference type="InterPro" id="IPR018479">
    <property type="entry name" value="Lrs4/Mde4"/>
</dbReference>
<organism evidence="3 4">
    <name type="scientific">Zygotorulaspora mrakii</name>
    <name type="common">Zygosaccharomyces mrakii</name>
    <dbReference type="NCBI Taxonomy" id="42260"/>
    <lineage>
        <taxon>Eukaryota</taxon>
        <taxon>Fungi</taxon>
        <taxon>Dikarya</taxon>
        <taxon>Ascomycota</taxon>
        <taxon>Saccharomycotina</taxon>
        <taxon>Saccharomycetes</taxon>
        <taxon>Saccharomycetales</taxon>
        <taxon>Saccharomycetaceae</taxon>
        <taxon>Zygotorulaspora</taxon>
    </lineage>
</organism>
<sequence>MTTLVQLLANYYKSVVESERIYYENVIRKSVTSDTSDKELREPSPRMLQEMLLLQRQIGQLTVEIQVLRKENDTLKELQKTQRALMESKLNNCKKTIEKLKKNGKDELSEQRNSNLQERDRANFHLLSPLNVRTLDGVSTQNHYANSNGRPTSLRHVITNKQQTLFDGDDSRENLSADRLEDVAFVNSLKNRGELAKIVLPSDGLSVNDDSVAKSTSTSLQSLSGRQLGNKKKRLARKRIKTGDSESDDEDVIKHPLV</sequence>
<reference evidence="3 4" key="1">
    <citation type="submission" date="2020-07" db="EMBL/GenBank/DDBJ databases">
        <title>The yeast mating-type switching endonuclease HO is a domesticated member of an unorthodox homing genetic element family.</title>
        <authorList>
            <person name="Coughlan A.Y."/>
            <person name="Lombardi L."/>
            <person name="Braun-Galleani S."/>
            <person name="Martos A.R."/>
            <person name="Galeote V."/>
            <person name="Bigey F."/>
            <person name="Dequin S."/>
            <person name="Byrne K.P."/>
            <person name="Wolfe K.H."/>
        </authorList>
    </citation>
    <scope>NUCLEOTIDE SEQUENCE [LARGE SCALE GENOMIC DNA]</scope>
    <source>
        <strain evidence="3 4">NRRL Y-6702</strain>
    </source>
</reference>
<evidence type="ECO:0000256" key="2">
    <source>
        <dbReference type="SAM" id="MobiDB-lite"/>
    </source>
</evidence>
<dbReference type="Proteomes" id="UP000509704">
    <property type="component" value="Chromosome 4"/>
</dbReference>
<proteinExistence type="predicted"/>
<evidence type="ECO:0000313" key="3">
    <source>
        <dbReference type="EMBL" id="QLG72810.1"/>
    </source>
</evidence>